<evidence type="ECO:0000256" key="5">
    <source>
        <dbReference type="ARBA" id="ARBA00023004"/>
    </source>
</evidence>
<proteinExistence type="inferred from homology"/>
<evidence type="ECO:0000256" key="7">
    <source>
        <dbReference type="PIRSR" id="PIRSR602401-1"/>
    </source>
</evidence>
<dbReference type="CDD" id="cd11055">
    <property type="entry name" value="CYP3A-like"/>
    <property type="match status" value="1"/>
</dbReference>
<evidence type="ECO:0000256" key="8">
    <source>
        <dbReference type="RuleBase" id="RU000461"/>
    </source>
</evidence>
<dbReference type="InterPro" id="IPR036396">
    <property type="entry name" value="Cyt_P450_sf"/>
</dbReference>
<evidence type="ECO:0000256" key="6">
    <source>
        <dbReference type="ARBA" id="ARBA00043906"/>
    </source>
</evidence>
<dbReference type="GO" id="GO:0008395">
    <property type="term" value="F:steroid hydroxylase activity"/>
    <property type="evidence" value="ECO:0007669"/>
    <property type="project" value="TreeGrafter"/>
</dbReference>
<dbReference type="PROSITE" id="PS00086">
    <property type="entry name" value="CYTOCHROME_P450"/>
    <property type="match status" value="1"/>
</dbReference>
<dbReference type="InterPro" id="IPR017972">
    <property type="entry name" value="Cyt_P450_CS"/>
</dbReference>
<dbReference type="GO" id="GO:0020037">
    <property type="term" value="F:heme binding"/>
    <property type="evidence" value="ECO:0007669"/>
    <property type="project" value="InterPro"/>
</dbReference>
<feature type="compositionally biased region" description="Polar residues" evidence="9">
    <location>
        <begin position="305"/>
        <end position="320"/>
    </location>
</feature>
<comment type="similarity">
    <text evidence="1 8">Belongs to the cytochrome P450 family.</text>
</comment>
<feature type="binding site" description="axial binding residue" evidence="7">
    <location>
        <position position="480"/>
    </location>
    <ligand>
        <name>heme</name>
        <dbReference type="ChEBI" id="CHEBI:30413"/>
    </ligand>
    <ligandPart>
        <name>Fe</name>
        <dbReference type="ChEBI" id="CHEBI:18248"/>
    </ligandPart>
</feature>
<dbReference type="OrthoDB" id="2789670at2759"/>
<dbReference type="PANTHER" id="PTHR24302">
    <property type="entry name" value="CYTOCHROME P450 FAMILY 3"/>
    <property type="match status" value="1"/>
</dbReference>
<dbReference type="GO" id="GO:0005506">
    <property type="term" value="F:iron ion binding"/>
    <property type="evidence" value="ECO:0007669"/>
    <property type="project" value="InterPro"/>
</dbReference>
<dbReference type="AlphaFoldDB" id="A0A2R2MQ44"/>
<dbReference type="KEGG" id="lak:106171047"/>
<accession>A0A2R2MQ44</accession>
<evidence type="ECO:0000256" key="3">
    <source>
        <dbReference type="ARBA" id="ARBA00022723"/>
    </source>
</evidence>
<dbReference type="Pfam" id="PF00067">
    <property type="entry name" value="p450"/>
    <property type="match status" value="2"/>
</dbReference>
<dbReference type="PRINTS" id="PR00463">
    <property type="entry name" value="EP450I"/>
</dbReference>
<feature type="region of interest" description="Disordered" evidence="9">
    <location>
        <begin position="290"/>
        <end position="329"/>
    </location>
</feature>
<evidence type="ECO:0000313" key="10">
    <source>
        <dbReference type="Proteomes" id="UP000085678"/>
    </source>
</evidence>
<dbReference type="SUPFAM" id="SSF48264">
    <property type="entry name" value="Cytochrome P450"/>
    <property type="match status" value="1"/>
</dbReference>
<dbReference type="RefSeq" id="XP_023932293.1">
    <property type="nucleotide sequence ID" value="XM_024076525.1"/>
</dbReference>
<keyword evidence="2 7" id="KW-0349">Heme</keyword>
<evidence type="ECO:0000256" key="1">
    <source>
        <dbReference type="ARBA" id="ARBA00010617"/>
    </source>
</evidence>
<dbReference type="GeneID" id="106171047"/>
<keyword evidence="10" id="KW-1185">Reference proteome</keyword>
<keyword evidence="3 7" id="KW-0479">Metal-binding</keyword>
<dbReference type="Gene3D" id="1.10.630.10">
    <property type="entry name" value="Cytochrome P450"/>
    <property type="match status" value="1"/>
</dbReference>
<keyword evidence="4 8" id="KW-0560">Oxidoreductase</keyword>
<protein>
    <submittedName>
        <fullName evidence="11">Cytochrome P450 3A29-like</fullName>
    </submittedName>
</protein>
<organism evidence="10 11">
    <name type="scientific">Lingula anatina</name>
    <name type="common">Brachiopod</name>
    <name type="synonym">Lingula unguis</name>
    <dbReference type="NCBI Taxonomy" id="7574"/>
    <lineage>
        <taxon>Eukaryota</taxon>
        <taxon>Metazoa</taxon>
        <taxon>Spiralia</taxon>
        <taxon>Lophotrochozoa</taxon>
        <taxon>Brachiopoda</taxon>
        <taxon>Linguliformea</taxon>
        <taxon>Lingulata</taxon>
        <taxon>Lingulida</taxon>
        <taxon>Linguloidea</taxon>
        <taxon>Lingulidae</taxon>
        <taxon>Lingula</taxon>
    </lineage>
</organism>
<dbReference type="Proteomes" id="UP000085678">
    <property type="component" value="Unplaced"/>
</dbReference>
<keyword evidence="5 7" id="KW-0408">Iron</keyword>
<keyword evidence="8" id="KW-0503">Monooxygenase</keyword>
<dbReference type="InterPro" id="IPR002401">
    <property type="entry name" value="Cyt_P450_E_grp-I"/>
</dbReference>
<sequence>MWPYLVAVILVLFGIYYRHRRHAFQYFKRMGLDGPTPSIPFGNLTEIGFGKGDPMEAPMRWTKKYGKFYGIFEGPNPILISTDLDFLKEVFIKRFSHFHARKPFPIAPDPNDERGVNMVIAMGDKWKRLRLNTNPAFSALKMKQMSPLINDSVTRLLRCLEKRCEEGKPFNIQSEFQGLTLEVIASCAFGLSINSVEDRNHPFLTACRDLFNRLGNGRLRVLVAFMFPEVRRLLWKFFIFLRLFIKTDPFSKLRALGFEAIAARKAIHDPKKRRVDLLQLMLDTQINSTNGQAVSNSDQEELSGLNMNGETGPTAQSSGEMKTKKIADRQGLSEEEIQAQANLFILAGYETTSTALTYTAYELAKHPEVQCRLQAEVDEHFGEDTEISYDTIQKLTYMDMVICEVLRLHPIAPQIIARQCVESCTVNGLHLEKGLVVAADVWSIHYDPELWGPEDTFSPERKAHRHPMAWLPFGAGPRNCIGMRFALMEAKIALAGLLKRFSIQACQETQIPLKKVERATIVPESGVIVKLIRREM</sequence>
<dbReference type="STRING" id="7574.A0A2R2MQ44"/>
<evidence type="ECO:0000256" key="4">
    <source>
        <dbReference type="ARBA" id="ARBA00023002"/>
    </source>
</evidence>
<dbReference type="InterPro" id="IPR001128">
    <property type="entry name" value="Cyt_P450"/>
</dbReference>
<dbReference type="PRINTS" id="PR00385">
    <property type="entry name" value="P450"/>
</dbReference>
<dbReference type="PANTHER" id="PTHR24302:SF15">
    <property type="entry name" value="FATTY-ACID PEROXYGENASE"/>
    <property type="match status" value="1"/>
</dbReference>
<reference evidence="11" key="1">
    <citation type="submission" date="2025-08" db="UniProtKB">
        <authorList>
            <consortium name="RefSeq"/>
        </authorList>
    </citation>
    <scope>IDENTIFICATION</scope>
    <source>
        <tissue evidence="11">Gonads</tissue>
    </source>
</reference>
<gene>
    <name evidence="11" type="primary">LOC106171047</name>
</gene>
<dbReference type="InterPro" id="IPR050705">
    <property type="entry name" value="Cytochrome_P450_3A"/>
</dbReference>
<evidence type="ECO:0000313" key="11">
    <source>
        <dbReference type="RefSeq" id="XP_023932293.1"/>
    </source>
</evidence>
<name>A0A2R2MQ44_LINAN</name>
<evidence type="ECO:0000256" key="2">
    <source>
        <dbReference type="ARBA" id="ARBA00022617"/>
    </source>
</evidence>
<dbReference type="InParanoid" id="A0A2R2MQ44"/>
<comment type="cofactor">
    <cofactor evidence="7">
        <name>heme</name>
        <dbReference type="ChEBI" id="CHEBI:30413"/>
    </cofactor>
</comment>
<evidence type="ECO:0000256" key="9">
    <source>
        <dbReference type="SAM" id="MobiDB-lite"/>
    </source>
</evidence>
<dbReference type="GO" id="GO:0016705">
    <property type="term" value="F:oxidoreductase activity, acting on paired donors, with incorporation or reduction of molecular oxygen"/>
    <property type="evidence" value="ECO:0007669"/>
    <property type="project" value="InterPro"/>
</dbReference>
<comment type="function">
    <text evidence="6">Cytochromes P450 are a group of heme-thiolate monooxygenases. They oxidize a variety of structurally unrelated compounds, including steroids, fatty acids, and xenobiotics.</text>
</comment>